<reference evidence="2" key="1">
    <citation type="journal article" date="2020" name="bioRxiv">
        <title>Comparative genomics of Chlamydomonas.</title>
        <authorList>
            <person name="Craig R.J."/>
            <person name="Hasan A.R."/>
            <person name="Ness R.W."/>
            <person name="Keightley P.D."/>
        </authorList>
    </citation>
    <scope>NUCLEOTIDE SEQUENCE</scope>
    <source>
        <strain evidence="2">CCAP 11/70</strain>
    </source>
</reference>
<protein>
    <submittedName>
        <fullName evidence="2">Uncharacterized protein</fullName>
    </submittedName>
</protein>
<keyword evidence="3" id="KW-1185">Reference proteome</keyword>
<feature type="region of interest" description="Disordered" evidence="1">
    <location>
        <begin position="408"/>
        <end position="442"/>
    </location>
</feature>
<evidence type="ECO:0000256" key="1">
    <source>
        <dbReference type="SAM" id="MobiDB-lite"/>
    </source>
</evidence>
<proteinExistence type="predicted"/>
<evidence type="ECO:0000313" key="3">
    <source>
        <dbReference type="Proteomes" id="UP000612055"/>
    </source>
</evidence>
<evidence type="ECO:0000313" key="2">
    <source>
        <dbReference type="EMBL" id="KAG2492938.1"/>
    </source>
</evidence>
<name>A0A835Y1H7_9CHLO</name>
<sequence>MCATDDSVKPLTLTRDLVTAISTLTPRLESLKLSGHWALACAKAQPTGLGASPSAHPSFVDRAPAPQRPLAALVPLANLRHLELPYELVDLDETVAALGLGALATSLRSLTIRTSNSGNAATLRQRTALAWPLAALRALPGLEALHLVGGYSRPSALLLQPGAPGPANHVAGLVAPVPGTGLQAEEGGGAQAWEGPEVEAGRPRSLRRLALTDHLSFLPMPLPVADLDLDLVEGRLRLDADLNVGRLLDAACALGALVRAALEGPAQGSRAGVSAVGFGGLRVLEVARLMVNRCPREGEWEVLEGFAGEGGGRLELRRLCVTYPEAGVAQPAWAAEELEPAGAVAGSGSVSRGTLGRALALAAGSCGKLELRLPPGDQGLVGAVARELGSVPEGLWPREVLLEWVGTHSTEGGDSAGGTGEGQRGDGEGGEGQESERKVGARTLEAALMRVPSSLRSRVRMSTR</sequence>
<dbReference type="EMBL" id="JAEHOE010000041">
    <property type="protein sequence ID" value="KAG2492938.1"/>
    <property type="molecule type" value="Genomic_DNA"/>
</dbReference>
<dbReference type="Proteomes" id="UP000612055">
    <property type="component" value="Unassembled WGS sequence"/>
</dbReference>
<accession>A0A835Y1H7</accession>
<gene>
    <name evidence="2" type="ORF">HYH03_008847</name>
</gene>
<organism evidence="2 3">
    <name type="scientific">Edaphochlamys debaryana</name>
    <dbReference type="NCBI Taxonomy" id="47281"/>
    <lineage>
        <taxon>Eukaryota</taxon>
        <taxon>Viridiplantae</taxon>
        <taxon>Chlorophyta</taxon>
        <taxon>core chlorophytes</taxon>
        <taxon>Chlorophyceae</taxon>
        <taxon>CS clade</taxon>
        <taxon>Chlamydomonadales</taxon>
        <taxon>Chlamydomonadales incertae sedis</taxon>
        <taxon>Edaphochlamys</taxon>
    </lineage>
</organism>
<dbReference type="AlphaFoldDB" id="A0A835Y1H7"/>
<comment type="caution">
    <text evidence="2">The sequence shown here is derived from an EMBL/GenBank/DDBJ whole genome shotgun (WGS) entry which is preliminary data.</text>
</comment>